<proteinExistence type="predicted"/>
<sequence>MEQVTACNAAGVLRIHVLAVYLPHLFIQILSHQCKRAARGQQFTASRGADHNAFFRPFPVFRLKANDGLRSDIDNQHTLAVGFGRRFRQVGWNGDANCGLERTGNHGSVRTGRIERTLPFPERAVDILCAVFVGIGAYNLQRRITGFQTETFRHGRRRANAKIFRGGIDEPVGCVQESTSFVRRIETGERLRFNSVSQFAVTAEYAVLNFTLCVRERKKRNGGVFKRNRRIARGNRFRCGDWQRVRIAVGDDGSGRDDGDFRCCGSNGRGFLRGGTTRNGSDHCDREQQKRRFFPVRLHIHGHNYSERFSRIQYLSGERRFFFTIYQNYIGSFFISGVCCKESNLRKGESRVYRYCASC</sequence>
<accession>A0A645AEE9</accession>
<dbReference type="AlphaFoldDB" id="A0A645AEE9"/>
<protein>
    <submittedName>
        <fullName evidence="1">Uncharacterized protein</fullName>
    </submittedName>
</protein>
<organism evidence="1">
    <name type="scientific">bioreactor metagenome</name>
    <dbReference type="NCBI Taxonomy" id="1076179"/>
    <lineage>
        <taxon>unclassified sequences</taxon>
        <taxon>metagenomes</taxon>
        <taxon>ecological metagenomes</taxon>
    </lineage>
</organism>
<dbReference type="EMBL" id="VSSQ01013065">
    <property type="protein sequence ID" value="MPM50661.1"/>
    <property type="molecule type" value="Genomic_DNA"/>
</dbReference>
<reference evidence="1" key="1">
    <citation type="submission" date="2019-08" db="EMBL/GenBank/DDBJ databases">
        <authorList>
            <person name="Kucharzyk K."/>
            <person name="Murdoch R.W."/>
            <person name="Higgins S."/>
            <person name="Loffler F."/>
        </authorList>
    </citation>
    <scope>NUCLEOTIDE SEQUENCE</scope>
</reference>
<name>A0A645AEE9_9ZZZZ</name>
<gene>
    <name evidence="1" type="ORF">SDC9_97403</name>
</gene>
<evidence type="ECO:0000313" key="1">
    <source>
        <dbReference type="EMBL" id="MPM50661.1"/>
    </source>
</evidence>
<comment type="caution">
    <text evidence="1">The sequence shown here is derived from an EMBL/GenBank/DDBJ whole genome shotgun (WGS) entry which is preliminary data.</text>
</comment>